<proteinExistence type="inferred from homology"/>
<evidence type="ECO:0000313" key="8">
    <source>
        <dbReference type="RefSeq" id="XP_015515015.2"/>
    </source>
</evidence>
<sequence length="427" mass="47514">MNLILTGILAFAAWTSAVELDTVYTWKYLDYVWPNDSSKEDAISAGQYNASTTIPADLQPIGDYVFVSIPRKANNPASLVKVSNETGDGGPLLEPYPSWDWHTSDDCSGITSVSRLATDDCDRLWIVDSGKIGTEQVCDAQIIVFDPETDEVLLREEIPSTLAHHSTNTSRGRLEIQAVKTEGDSCENVTVLIGDPEGYGVVVYNGDNMWRVENDVIFSPNLTQATASQVPQVETDNYGVSNIDIMPPSFVEEIYVTLNPLLSNDYFAVRLSELMVEDGDLTWYKSNYTSGTNVVVSRVMTKSGVLIDGHAYWPNCSCWNDRYPTSVPEGQNVTWTNITGNPYETYTIGTKIREGPDGETDFSDEEYWQLTSLQTIFNLRSVDVDVVNFAISYGNVGYLIDGTVCDLLDPQSYNRTIEDTYMFEFDG</sequence>
<dbReference type="RefSeq" id="XP_015515015.2">
    <property type="nucleotide sequence ID" value="XM_015659529.2"/>
</dbReference>
<gene>
    <name evidence="8" type="primary">LOC107220794</name>
</gene>
<reference evidence="8" key="1">
    <citation type="submission" date="2025-08" db="UniProtKB">
        <authorList>
            <consortium name="RefSeq"/>
        </authorList>
    </citation>
    <scope>IDENTIFICATION</scope>
    <source>
        <tissue evidence="8">Thorax and Abdomen</tissue>
    </source>
</reference>
<name>A0A6J0BK25_NEOLC</name>
<organism evidence="8">
    <name type="scientific">Neodiprion lecontei</name>
    <name type="common">Redheaded pine sawfly</name>
    <dbReference type="NCBI Taxonomy" id="441921"/>
    <lineage>
        <taxon>Eukaryota</taxon>
        <taxon>Metazoa</taxon>
        <taxon>Ecdysozoa</taxon>
        <taxon>Arthropoda</taxon>
        <taxon>Hexapoda</taxon>
        <taxon>Insecta</taxon>
        <taxon>Pterygota</taxon>
        <taxon>Neoptera</taxon>
        <taxon>Endopterygota</taxon>
        <taxon>Hymenoptera</taxon>
        <taxon>Tenthredinoidea</taxon>
        <taxon>Diprionidae</taxon>
        <taxon>Diprioninae</taxon>
        <taxon>Neodiprion</taxon>
    </lineage>
</organism>
<dbReference type="AlphaFoldDB" id="A0A6J0BK25"/>
<comment type="similarity">
    <text evidence="2">Belongs to the major royal jelly protein family.</text>
</comment>
<dbReference type="InterPro" id="IPR017996">
    <property type="entry name" value="MRJP/yellow-related"/>
</dbReference>
<evidence type="ECO:0000256" key="1">
    <source>
        <dbReference type="ARBA" id="ARBA00004613"/>
    </source>
</evidence>
<evidence type="ECO:0000256" key="6">
    <source>
        <dbReference type="SAM" id="SignalP"/>
    </source>
</evidence>
<accession>A0A6J0BK25</accession>
<evidence type="ECO:0000256" key="4">
    <source>
        <dbReference type="ARBA" id="ARBA00022729"/>
    </source>
</evidence>
<dbReference type="InterPro" id="IPR011042">
    <property type="entry name" value="6-blade_b-propeller_TolB-like"/>
</dbReference>
<evidence type="ECO:0000256" key="5">
    <source>
        <dbReference type="ARBA" id="ARBA00023180"/>
    </source>
</evidence>
<dbReference type="GO" id="GO:0005576">
    <property type="term" value="C:extracellular region"/>
    <property type="evidence" value="ECO:0007669"/>
    <property type="project" value="UniProtKB-SubCell"/>
</dbReference>
<dbReference type="OrthoDB" id="10296508at2759"/>
<keyword evidence="4 6" id="KW-0732">Signal</keyword>
<dbReference type="PRINTS" id="PR01366">
    <property type="entry name" value="ROYALJELLY"/>
</dbReference>
<evidence type="ECO:0000256" key="3">
    <source>
        <dbReference type="ARBA" id="ARBA00022525"/>
    </source>
</evidence>
<keyword evidence="3" id="KW-0964">Secreted</keyword>
<dbReference type="PANTHER" id="PTHR10009">
    <property type="entry name" value="PROTEIN YELLOW-RELATED"/>
    <property type="match status" value="1"/>
</dbReference>
<dbReference type="PANTHER" id="PTHR10009:SF7">
    <property type="entry name" value="GH10609P-RELATED"/>
    <property type="match status" value="1"/>
</dbReference>
<evidence type="ECO:0000256" key="2">
    <source>
        <dbReference type="ARBA" id="ARBA00009127"/>
    </source>
</evidence>
<dbReference type="Proteomes" id="UP000829291">
    <property type="component" value="Chromosome 2"/>
</dbReference>
<dbReference type="InParanoid" id="A0A6J0BK25"/>
<feature type="chain" id="PRO_5047432817" evidence="6">
    <location>
        <begin position="18"/>
        <end position="427"/>
    </location>
</feature>
<keyword evidence="7" id="KW-1185">Reference proteome</keyword>
<feature type="signal peptide" evidence="6">
    <location>
        <begin position="1"/>
        <end position="17"/>
    </location>
</feature>
<dbReference type="Gene3D" id="2.120.10.30">
    <property type="entry name" value="TolB, C-terminal domain"/>
    <property type="match status" value="1"/>
</dbReference>
<keyword evidence="5" id="KW-0325">Glycoprotein</keyword>
<comment type="subcellular location">
    <subcellularLocation>
        <location evidence="1">Secreted</location>
    </subcellularLocation>
</comment>
<dbReference type="KEGG" id="nlo:107220794"/>
<dbReference type="GeneID" id="107220794"/>
<protein>
    <submittedName>
        <fullName evidence="8">Major royal jelly protein 1</fullName>
    </submittedName>
</protein>
<dbReference type="Pfam" id="PF03022">
    <property type="entry name" value="MRJP"/>
    <property type="match status" value="1"/>
</dbReference>
<evidence type="ECO:0000313" key="7">
    <source>
        <dbReference type="Proteomes" id="UP000829291"/>
    </source>
</evidence>